<dbReference type="SUPFAM" id="SSF160631">
    <property type="entry name" value="SMI1/KNR4-like"/>
    <property type="match status" value="1"/>
</dbReference>
<reference evidence="2 3" key="1">
    <citation type="submission" date="2016-11" db="EMBL/GenBank/DDBJ databases">
        <authorList>
            <person name="Jaros S."/>
            <person name="Januszkiewicz K."/>
            <person name="Wedrychowicz H."/>
        </authorList>
    </citation>
    <scope>NUCLEOTIDE SEQUENCE [LARGE SCALE GENOMIC DNA]</scope>
    <source>
        <strain evidence="2 3">DSM 15930</strain>
    </source>
</reference>
<dbReference type="InterPro" id="IPR037883">
    <property type="entry name" value="Knr4/Smi1-like_sf"/>
</dbReference>
<dbReference type="AlphaFoldDB" id="A0A1M7NGC9"/>
<feature type="domain" description="Knr4/Smi1-like" evidence="1">
    <location>
        <begin position="17"/>
        <end position="131"/>
    </location>
</feature>
<gene>
    <name evidence="2" type="ORF">SAMN02746066_04480</name>
</gene>
<protein>
    <submittedName>
        <fullName evidence="2">SMI1-KNR4 cell-wall</fullName>
    </submittedName>
</protein>
<keyword evidence="3" id="KW-1185">Reference proteome</keyword>
<name>A0A1M7NGC9_9FIRM</name>
<dbReference type="STRING" id="1120996.SAMN02746066_04480"/>
<evidence type="ECO:0000313" key="3">
    <source>
        <dbReference type="Proteomes" id="UP000184038"/>
    </source>
</evidence>
<accession>A0A1M7NGC9</accession>
<dbReference type="RefSeq" id="WP_073291637.1">
    <property type="nucleotide sequence ID" value="NZ_FRCP01000028.1"/>
</dbReference>
<proteinExistence type="predicted"/>
<evidence type="ECO:0000259" key="1">
    <source>
        <dbReference type="SMART" id="SM00860"/>
    </source>
</evidence>
<dbReference type="Pfam" id="PF09346">
    <property type="entry name" value="SMI1_KNR4"/>
    <property type="match status" value="1"/>
</dbReference>
<dbReference type="InterPro" id="IPR018958">
    <property type="entry name" value="Knr4/Smi1-like_dom"/>
</dbReference>
<dbReference type="SMART" id="SM00860">
    <property type="entry name" value="SMI1_KNR4"/>
    <property type="match status" value="1"/>
</dbReference>
<organism evidence="2 3">
    <name type="scientific">Anaerosporobacter mobilis DSM 15930</name>
    <dbReference type="NCBI Taxonomy" id="1120996"/>
    <lineage>
        <taxon>Bacteria</taxon>
        <taxon>Bacillati</taxon>
        <taxon>Bacillota</taxon>
        <taxon>Clostridia</taxon>
        <taxon>Lachnospirales</taxon>
        <taxon>Lachnospiraceae</taxon>
        <taxon>Anaerosporobacter</taxon>
    </lineage>
</organism>
<evidence type="ECO:0000313" key="2">
    <source>
        <dbReference type="EMBL" id="SHN02796.1"/>
    </source>
</evidence>
<sequence length="136" mass="15606">MNKEIMKLTQTMKYNSFSSEETIKSVELEIDMIFPTQYREFMLETNGAEGNIGQNSYLAIWSIEEIVSLNIDGKVEEFTPELVQFASDGGGMAYAFDKRDKEISIVAIPDDSIHIEDAEFLGKTFQEFLQYLYDTE</sequence>
<dbReference type="OrthoDB" id="9795554at2"/>
<dbReference type="Proteomes" id="UP000184038">
    <property type="component" value="Unassembled WGS sequence"/>
</dbReference>
<dbReference type="EMBL" id="FRCP01000028">
    <property type="protein sequence ID" value="SHN02796.1"/>
    <property type="molecule type" value="Genomic_DNA"/>
</dbReference>
<dbReference type="Gene3D" id="3.40.1580.10">
    <property type="entry name" value="SMI1/KNR4-like"/>
    <property type="match status" value="1"/>
</dbReference>